<dbReference type="EMBL" id="JBHRYO010000002">
    <property type="protein sequence ID" value="MFC3756580.1"/>
    <property type="molecule type" value="Genomic_DNA"/>
</dbReference>
<name>A0ABV7XXI3_9FLAO</name>
<dbReference type="RefSeq" id="WP_378170095.1">
    <property type="nucleotide sequence ID" value="NZ_JBHRYO010000002.1"/>
</dbReference>
<keyword evidence="3" id="KW-1185">Reference proteome</keyword>
<dbReference type="Proteomes" id="UP001595735">
    <property type="component" value="Unassembled WGS sequence"/>
</dbReference>
<evidence type="ECO:0000313" key="3">
    <source>
        <dbReference type="Proteomes" id="UP001595735"/>
    </source>
</evidence>
<proteinExistence type="predicted"/>
<comment type="caution">
    <text evidence="2">The sequence shown here is derived from an EMBL/GenBank/DDBJ whole genome shotgun (WGS) entry which is preliminary data.</text>
</comment>
<sequence length="270" mass="31558">MERKLPTILIEGTEFIIDVNRLEFREKADERNILSLHLMKDIEGGYQFSYGLQSKNTPNIWTDEKSITVKIPELVELDPLGMSTKYKIPLEQLRGKTDFEIMVNQYAFDRRMEKGQLPTIDIAGEIFQVELDKDKLIPKADPFAHGIDIPSFGNPDHIIGDYTFAYDPIKREIVELDYLKILELPKDLIAINLPYAFRLDPIGWNINLNRDPKWGLKTIDFKMEHQSPKIPWEKTDLPEIIKENLEELRKKQAEQKKNIPQQPTKKGRRM</sequence>
<protein>
    <recommendedName>
        <fullName evidence="4">GLPGLI family protein</fullName>
    </recommendedName>
</protein>
<evidence type="ECO:0000256" key="1">
    <source>
        <dbReference type="SAM" id="MobiDB-lite"/>
    </source>
</evidence>
<gene>
    <name evidence="2" type="ORF">ACFONJ_11430</name>
</gene>
<reference evidence="3" key="1">
    <citation type="journal article" date="2019" name="Int. J. Syst. Evol. Microbiol.">
        <title>The Global Catalogue of Microorganisms (GCM) 10K type strain sequencing project: providing services to taxonomists for standard genome sequencing and annotation.</title>
        <authorList>
            <consortium name="The Broad Institute Genomics Platform"/>
            <consortium name="The Broad Institute Genome Sequencing Center for Infectious Disease"/>
            <person name="Wu L."/>
            <person name="Ma J."/>
        </authorList>
    </citation>
    <scope>NUCLEOTIDE SEQUENCE [LARGE SCALE GENOMIC DNA]</scope>
    <source>
        <strain evidence="3">CECT 7798</strain>
    </source>
</reference>
<organism evidence="2 3">
    <name type="scientific">Chryseobacterium tructae</name>
    <dbReference type="NCBI Taxonomy" id="1037380"/>
    <lineage>
        <taxon>Bacteria</taxon>
        <taxon>Pseudomonadati</taxon>
        <taxon>Bacteroidota</taxon>
        <taxon>Flavobacteriia</taxon>
        <taxon>Flavobacteriales</taxon>
        <taxon>Weeksellaceae</taxon>
        <taxon>Chryseobacterium group</taxon>
        <taxon>Chryseobacterium</taxon>
    </lineage>
</organism>
<evidence type="ECO:0008006" key="4">
    <source>
        <dbReference type="Google" id="ProtNLM"/>
    </source>
</evidence>
<accession>A0ABV7XXI3</accession>
<evidence type="ECO:0000313" key="2">
    <source>
        <dbReference type="EMBL" id="MFC3756580.1"/>
    </source>
</evidence>
<feature type="region of interest" description="Disordered" evidence="1">
    <location>
        <begin position="251"/>
        <end position="270"/>
    </location>
</feature>